<feature type="domain" description="BEN" evidence="3">
    <location>
        <begin position="121"/>
        <end position="219"/>
    </location>
</feature>
<evidence type="ECO:0000256" key="2">
    <source>
        <dbReference type="ARBA" id="ARBA00023242"/>
    </source>
</evidence>
<dbReference type="EMBL" id="LZPO01017296">
    <property type="protein sequence ID" value="OBS81020.1"/>
    <property type="molecule type" value="Genomic_DNA"/>
</dbReference>
<dbReference type="InterPro" id="IPR018379">
    <property type="entry name" value="BEN_domain"/>
</dbReference>
<protein>
    <recommendedName>
        <fullName evidence="3">BEN domain-containing protein</fullName>
    </recommendedName>
</protein>
<proteinExistence type="predicted"/>
<dbReference type="Proteomes" id="UP000092124">
    <property type="component" value="Unassembled WGS sequence"/>
</dbReference>
<comment type="caution">
    <text evidence="4">The sequence shown here is derived from an EMBL/GenBank/DDBJ whole genome shotgun (WGS) entry which is preliminary data.</text>
</comment>
<reference evidence="4 5" key="1">
    <citation type="submission" date="2016-06" db="EMBL/GenBank/DDBJ databases">
        <title>The Draft Genome Sequence and Annotation of the Desert Woodrat Neotoma lepida.</title>
        <authorList>
            <person name="Campbell M."/>
            <person name="Oakeson K.F."/>
            <person name="Yandell M."/>
            <person name="Halpert J.R."/>
            <person name="Dearing D."/>
        </authorList>
    </citation>
    <scope>NUCLEOTIDE SEQUENCE [LARGE SCALE GENOMIC DNA]</scope>
    <source>
        <strain evidence="4">417</strain>
        <tissue evidence="4">Liver</tissue>
    </source>
</reference>
<feature type="non-terminal residue" evidence="4">
    <location>
        <position position="221"/>
    </location>
</feature>
<name>A0A1A6HSP7_NEOLE</name>
<dbReference type="SMART" id="SM01025">
    <property type="entry name" value="BEN"/>
    <property type="match status" value="2"/>
</dbReference>
<evidence type="ECO:0000259" key="3">
    <source>
        <dbReference type="PROSITE" id="PS51457"/>
    </source>
</evidence>
<dbReference type="GO" id="GO:0005634">
    <property type="term" value="C:nucleus"/>
    <property type="evidence" value="ECO:0007669"/>
    <property type="project" value="UniProtKB-SubCell"/>
</dbReference>
<keyword evidence="5" id="KW-1185">Reference proteome</keyword>
<dbReference type="STRING" id="56216.A0A1A6HSP7"/>
<evidence type="ECO:0000313" key="4">
    <source>
        <dbReference type="EMBL" id="OBS81020.1"/>
    </source>
</evidence>
<dbReference type="AlphaFoldDB" id="A0A1A6HSP7"/>
<comment type="subcellular location">
    <subcellularLocation>
        <location evidence="1">Nucleus</location>
    </subcellularLocation>
</comment>
<dbReference type="Pfam" id="PF10523">
    <property type="entry name" value="BEN"/>
    <property type="match status" value="1"/>
</dbReference>
<dbReference type="PANTHER" id="PTHR47305:SF3">
    <property type="entry name" value="BEN DOMAIN-CONTAINING PROTEIN 2"/>
    <property type="match status" value="1"/>
</dbReference>
<dbReference type="PROSITE" id="PS51457">
    <property type="entry name" value="BEN"/>
    <property type="match status" value="1"/>
</dbReference>
<dbReference type="OrthoDB" id="8958408at2759"/>
<accession>A0A1A6HSP7</accession>
<sequence>MDHNKMSAIREYLSTIFPNCDLREQGKDWVDCLSAINFMIESLYTEVEKHTDRNESVPISTDWSIRSGEDEDEVPSQWFQEVRNSVIRESENYEQNASVNSEGTDNTAIIPDELVYLGDPSRNIQIPYSVLKVAKDQLLPYVSAKYVILHLFPEEILIKSNVYGNMECGLFALDSNRIGALKEFLKNNYPEHDLEETGCGWKVCVTAINSSLQTLRQSPRN</sequence>
<dbReference type="GO" id="GO:0003677">
    <property type="term" value="F:DNA binding"/>
    <property type="evidence" value="ECO:0007669"/>
    <property type="project" value="InterPro"/>
</dbReference>
<gene>
    <name evidence="4" type="ORF">A6R68_20779</name>
</gene>
<dbReference type="PANTHER" id="PTHR47305">
    <property type="entry name" value="BEN DOMAIN-CONTAINING PROTEIN 2"/>
    <property type="match status" value="1"/>
</dbReference>
<keyword evidence="2" id="KW-0539">Nucleus</keyword>
<evidence type="ECO:0000313" key="5">
    <source>
        <dbReference type="Proteomes" id="UP000092124"/>
    </source>
</evidence>
<organism evidence="4 5">
    <name type="scientific">Neotoma lepida</name>
    <name type="common">Desert woodrat</name>
    <dbReference type="NCBI Taxonomy" id="56216"/>
    <lineage>
        <taxon>Eukaryota</taxon>
        <taxon>Metazoa</taxon>
        <taxon>Chordata</taxon>
        <taxon>Craniata</taxon>
        <taxon>Vertebrata</taxon>
        <taxon>Euteleostomi</taxon>
        <taxon>Mammalia</taxon>
        <taxon>Eutheria</taxon>
        <taxon>Euarchontoglires</taxon>
        <taxon>Glires</taxon>
        <taxon>Rodentia</taxon>
        <taxon>Myomorpha</taxon>
        <taxon>Muroidea</taxon>
        <taxon>Cricetidae</taxon>
        <taxon>Neotominae</taxon>
        <taxon>Neotoma</taxon>
    </lineage>
</organism>
<evidence type="ECO:0000256" key="1">
    <source>
        <dbReference type="ARBA" id="ARBA00004123"/>
    </source>
</evidence>